<keyword evidence="3" id="KW-0560">Oxidoreductase</keyword>
<accession>A0A660SAJ3</accession>
<dbReference type="SUPFAM" id="SSF55469">
    <property type="entry name" value="FMN-dependent nitroreductase-like"/>
    <property type="match status" value="1"/>
</dbReference>
<dbReference type="EMBL" id="QNBC01000043">
    <property type="protein sequence ID" value="RKX66449.1"/>
    <property type="molecule type" value="Genomic_DNA"/>
</dbReference>
<evidence type="ECO:0000313" key="6">
    <source>
        <dbReference type="Proteomes" id="UP000282321"/>
    </source>
</evidence>
<sequence>MNMKKIKQELMRKSAEMLKTMRQRRSVRSYKSIAPPIEVIENCINIAASAPSGANNQPWTFILVKDKNIKSLIRKESEKIEKEFYEKRITDEWRNQLSVLNTGISKPFLEEAPYLICIFVQRYHIDKNGNIIKHYFPFESVGIATGFLISALHNLGISCLTYTPSPMVFLNKILGRPKNETPFMILVAGYPKDDYKPPELAKKESKDYLIIK</sequence>
<keyword evidence="2" id="KW-0288">FMN</keyword>
<reference evidence="5 6" key="1">
    <citation type="submission" date="2018-06" db="EMBL/GenBank/DDBJ databases">
        <title>Extensive metabolic versatility and redundancy in microbially diverse, dynamic hydrothermal sediments.</title>
        <authorList>
            <person name="Dombrowski N."/>
            <person name="Teske A."/>
            <person name="Baker B.J."/>
        </authorList>
    </citation>
    <scope>NUCLEOTIDE SEQUENCE [LARGE SCALE GENOMIC DNA]</scope>
    <source>
        <strain evidence="5">B35_G9</strain>
    </source>
</reference>
<dbReference type="Gene3D" id="3.40.109.10">
    <property type="entry name" value="NADH Oxidase"/>
    <property type="match status" value="1"/>
</dbReference>
<dbReference type="InterPro" id="IPR029479">
    <property type="entry name" value="Nitroreductase"/>
</dbReference>
<proteinExistence type="predicted"/>
<gene>
    <name evidence="5" type="ORF">DRP44_04110</name>
</gene>
<evidence type="ECO:0000256" key="3">
    <source>
        <dbReference type="ARBA" id="ARBA00023002"/>
    </source>
</evidence>
<dbReference type="Pfam" id="PF00881">
    <property type="entry name" value="Nitroreductase"/>
    <property type="match status" value="1"/>
</dbReference>
<dbReference type="Proteomes" id="UP000282321">
    <property type="component" value="Unassembled WGS sequence"/>
</dbReference>
<evidence type="ECO:0000256" key="2">
    <source>
        <dbReference type="ARBA" id="ARBA00022643"/>
    </source>
</evidence>
<dbReference type="PANTHER" id="PTHR23026">
    <property type="entry name" value="NADPH NITROREDUCTASE"/>
    <property type="match status" value="1"/>
</dbReference>
<keyword evidence="1" id="KW-0285">Flavoprotein</keyword>
<organism evidence="5 6">
    <name type="scientific">candidate division TA06 bacterium</name>
    <dbReference type="NCBI Taxonomy" id="2250710"/>
    <lineage>
        <taxon>Bacteria</taxon>
        <taxon>Bacteria division TA06</taxon>
    </lineage>
</organism>
<evidence type="ECO:0000256" key="1">
    <source>
        <dbReference type="ARBA" id="ARBA00022630"/>
    </source>
</evidence>
<evidence type="ECO:0000313" key="5">
    <source>
        <dbReference type="EMBL" id="RKX66449.1"/>
    </source>
</evidence>
<name>A0A660SAJ3_UNCT6</name>
<dbReference type="GO" id="GO:0016491">
    <property type="term" value="F:oxidoreductase activity"/>
    <property type="evidence" value="ECO:0007669"/>
    <property type="project" value="UniProtKB-KW"/>
</dbReference>
<evidence type="ECO:0000259" key="4">
    <source>
        <dbReference type="Pfam" id="PF00881"/>
    </source>
</evidence>
<feature type="domain" description="Nitroreductase" evidence="4">
    <location>
        <begin position="22"/>
        <end position="190"/>
    </location>
</feature>
<dbReference type="InterPro" id="IPR000415">
    <property type="entry name" value="Nitroreductase-like"/>
</dbReference>
<dbReference type="PANTHER" id="PTHR23026:SF90">
    <property type="entry name" value="IODOTYROSINE DEIODINASE 1"/>
    <property type="match status" value="1"/>
</dbReference>
<dbReference type="InterPro" id="IPR050627">
    <property type="entry name" value="Nitroreductase/BluB"/>
</dbReference>
<protein>
    <submittedName>
        <fullName evidence="5">Nitroreductase family protein</fullName>
    </submittedName>
</protein>
<comment type="caution">
    <text evidence="5">The sequence shown here is derived from an EMBL/GenBank/DDBJ whole genome shotgun (WGS) entry which is preliminary data.</text>
</comment>
<dbReference type="AlphaFoldDB" id="A0A660SAJ3"/>
<dbReference type="CDD" id="cd02144">
    <property type="entry name" value="iodotyrosine_dehalogenase"/>
    <property type="match status" value="1"/>
</dbReference>